<keyword evidence="4" id="KW-1185">Reference proteome</keyword>
<sequence length="352" mass="38574">MKLVQRMGFTALLILTLIVAGCSNSAPPKAAMQAAMAKTTEADAFKMSMNIQLDELELPSIPEAEASGLPVASLTGMFQDATIKVDATYAKEPMRIDMNMEFVLPGMMEMKLAIPMIMTKEMLYVKPPEIPMLPLPEETKGKYVAIDLKELAEQQGTELNMDPAAQQKLIQDLSKTLLDSFDEKTYFSEVKTADAGLPEGVKADQVVKFAITEENYPQTVETIVNDVLPKVLDILLANEGALEALQVQKADLEQAKADWETNKTELLNLLQNDLKVNTLEMTGAIKDNYMVYQSGKISMEVNDAESGQKAKFGVSFNGQYSDIGKKPEFEALPTDTVTLEQLMGLFGAPAGL</sequence>
<evidence type="ECO:0000313" key="3">
    <source>
        <dbReference type="EMBL" id="GBG06415.1"/>
    </source>
</evidence>
<feature type="coiled-coil region" evidence="1">
    <location>
        <begin position="238"/>
        <end position="269"/>
    </location>
</feature>
<reference evidence="3 4" key="1">
    <citation type="submission" date="2017-08" db="EMBL/GenBank/DDBJ databases">
        <title>Substantial Increase in Enzyme Production by Combined Drug-Resistance Mutations in Paenibacillus agaridevorans.</title>
        <authorList>
            <person name="Tanaka Y."/>
            <person name="Funane K."/>
            <person name="Hosaka T."/>
            <person name="Shiwa Y."/>
            <person name="Fujita N."/>
            <person name="Miyazaki T."/>
            <person name="Yoshikawa H."/>
            <person name="Murakami K."/>
            <person name="Kasahara K."/>
            <person name="Inaoka T."/>
            <person name="Hiraga Y."/>
            <person name="Ochi K."/>
        </authorList>
    </citation>
    <scope>NUCLEOTIDE SEQUENCE [LARGE SCALE GENOMIC DNA]</scope>
    <source>
        <strain evidence="3 4">T-3040</strain>
    </source>
</reference>
<keyword evidence="2" id="KW-0732">Signal</keyword>
<keyword evidence="1" id="KW-0175">Coiled coil</keyword>
<evidence type="ECO:0000256" key="1">
    <source>
        <dbReference type="SAM" id="Coils"/>
    </source>
</evidence>
<accession>A0A2R5EJZ2</accession>
<organism evidence="3 4">
    <name type="scientific">Paenibacillus agaridevorans</name>
    <dbReference type="NCBI Taxonomy" id="171404"/>
    <lineage>
        <taxon>Bacteria</taxon>
        <taxon>Bacillati</taxon>
        <taxon>Bacillota</taxon>
        <taxon>Bacilli</taxon>
        <taxon>Bacillales</taxon>
        <taxon>Paenibacillaceae</taxon>
        <taxon>Paenibacillus</taxon>
    </lineage>
</organism>
<dbReference type="PROSITE" id="PS51257">
    <property type="entry name" value="PROKAR_LIPOPROTEIN"/>
    <property type="match status" value="1"/>
</dbReference>
<gene>
    <name evidence="3" type="ORF">PAT3040_00940</name>
</gene>
<comment type="caution">
    <text evidence="3">The sequence shown here is derived from an EMBL/GenBank/DDBJ whole genome shotgun (WGS) entry which is preliminary data.</text>
</comment>
<evidence type="ECO:0000256" key="2">
    <source>
        <dbReference type="SAM" id="SignalP"/>
    </source>
</evidence>
<dbReference type="Proteomes" id="UP000245202">
    <property type="component" value="Unassembled WGS sequence"/>
</dbReference>
<protein>
    <recommendedName>
        <fullName evidence="5">Lipoprotein</fullName>
    </recommendedName>
</protein>
<name>A0A2R5EJZ2_9BACL</name>
<feature type="signal peptide" evidence="2">
    <location>
        <begin position="1"/>
        <end position="25"/>
    </location>
</feature>
<dbReference type="Gene3D" id="2.50.20.20">
    <property type="match status" value="1"/>
</dbReference>
<dbReference type="RefSeq" id="WP_108991714.1">
    <property type="nucleotide sequence ID" value="NZ_BDQX01000046.1"/>
</dbReference>
<feature type="chain" id="PRO_5015331255" description="Lipoprotein" evidence="2">
    <location>
        <begin position="26"/>
        <end position="352"/>
    </location>
</feature>
<evidence type="ECO:0000313" key="4">
    <source>
        <dbReference type="Proteomes" id="UP000245202"/>
    </source>
</evidence>
<proteinExistence type="predicted"/>
<dbReference type="AlphaFoldDB" id="A0A2R5EJZ2"/>
<evidence type="ECO:0008006" key="5">
    <source>
        <dbReference type="Google" id="ProtNLM"/>
    </source>
</evidence>
<dbReference type="EMBL" id="BDQX01000046">
    <property type="protein sequence ID" value="GBG06415.1"/>
    <property type="molecule type" value="Genomic_DNA"/>
</dbReference>